<reference evidence="2 3" key="1">
    <citation type="submission" date="2018-06" db="EMBL/GenBank/DDBJ databases">
        <authorList>
            <consortium name="Pathogen Informatics"/>
            <person name="Doyle S."/>
        </authorList>
    </citation>
    <scope>NUCLEOTIDE SEQUENCE [LARGE SCALE GENOMIC DNA]</scope>
    <source>
        <strain evidence="2 3">NCTC12026</strain>
    </source>
</reference>
<dbReference type="PROSITE" id="PS51186">
    <property type="entry name" value="GNAT"/>
    <property type="match status" value="1"/>
</dbReference>
<name>A0A379G2J5_9GAMM</name>
<dbReference type="SUPFAM" id="SSF55729">
    <property type="entry name" value="Acyl-CoA N-acyltransferases (Nat)"/>
    <property type="match status" value="1"/>
</dbReference>
<dbReference type="Proteomes" id="UP000255129">
    <property type="component" value="Unassembled WGS sequence"/>
</dbReference>
<gene>
    <name evidence="2" type="ORF">NCTC12026_01571</name>
</gene>
<dbReference type="Gene3D" id="3.40.630.30">
    <property type="match status" value="1"/>
</dbReference>
<dbReference type="OrthoDB" id="9775804at2"/>
<dbReference type="PANTHER" id="PTHR43233">
    <property type="entry name" value="FAMILY N-ACETYLTRANSFERASE, PUTATIVE (AFU_ORTHOLOGUE AFUA_6G03350)-RELATED"/>
    <property type="match status" value="1"/>
</dbReference>
<dbReference type="CDD" id="cd04301">
    <property type="entry name" value="NAT_SF"/>
    <property type="match status" value="1"/>
</dbReference>
<evidence type="ECO:0000259" key="1">
    <source>
        <dbReference type="PROSITE" id="PS51186"/>
    </source>
</evidence>
<dbReference type="GeneID" id="93420929"/>
<keyword evidence="2" id="KW-0808">Transferase</keyword>
<evidence type="ECO:0000313" key="3">
    <source>
        <dbReference type="Proteomes" id="UP000255129"/>
    </source>
</evidence>
<sequence length="146" mass="16435">METANSQIIYKVNHSISVDDFLNLINQSPLDTLVPSDNLALLDSMLNNADLLISAWVDEQLVGFARGITDFSFCCYISEIAVDTEYLHQGVGKHLLRLTAEELPPECQIIFRSTPDSQNTYPKLGFTPIPHIWHISAKQFIEKVKS</sequence>
<dbReference type="InterPro" id="IPR016181">
    <property type="entry name" value="Acyl_CoA_acyltransferase"/>
</dbReference>
<dbReference type="InterPro" id="IPR053144">
    <property type="entry name" value="Acetyltransferase_Butenolide"/>
</dbReference>
<protein>
    <submittedName>
        <fullName evidence="2">Acetyltransferase (GNAT) family</fullName>
    </submittedName>
</protein>
<dbReference type="GO" id="GO:0016747">
    <property type="term" value="F:acyltransferase activity, transferring groups other than amino-acyl groups"/>
    <property type="evidence" value="ECO:0007669"/>
    <property type="project" value="InterPro"/>
</dbReference>
<organism evidence="2 3">
    <name type="scientific">Providencia rustigianii</name>
    <dbReference type="NCBI Taxonomy" id="158850"/>
    <lineage>
        <taxon>Bacteria</taxon>
        <taxon>Pseudomonadati</taxon>
        <taxon>Pseudomonadota</taxon>
        <taxon>Gammaproteobacteria</taxon>
        <taxon>Enterobacterales</taxon>
        <taxon>Morganellaceae</taxon>
        <taxon>Providencia</taxon>
    </lineage>
</organism>
<feature type="domain" description="N-acetyltransferase" evidence="1">
    <location>
        <begin position="7"/>
        <end position="142"/>
    </location>
</feature>
<proteinExistence type="predicted"/>
<dbReference type="Pfam" id="PF00583">
    <property type="entry name" value="Acetyltransf_1"/>
    <property type="match status" value="1"/>
</dbReference>
<accession>A0A379G2J5</accession>
<dbReference type="InterPro" id="IPR000182">
    <property type="entry name" value="GNAT_dom"/>
</dbReference>
<dbReference type="AlphaFoldDB" id="A0A379G2J5"/>
<dbReference type="EMBL" id="UGUA01000002">
    <property type="protein sequence ID" value="SUC35188.1"/>
    <property type="molecule type" value="Genomic_DNA"/>
</dbReference>
<dbReference type="PANTHER" id="PTHR43233:SF1">
    <property type="entry name" value="FAMILY N-ACETYLTRANSFERASE, PUTATIVE (AFU_ORTHOLOGUE AFUA_6G03350)-RELATED"/>
    <property type="match status" value="1"/>
</dbReference>
<evidence type="ECO:0000313" key="2">
    <source>
        <dbReference type="EMBL" id="SUC35188.1"/>
    </source>
</evidence>
<dbReference type="RefSeq" id="WP_006813386.1">
    <property type="nucleotide sequence ID" value="NZ_CABLCG010000081.1"/>
</dbReference>